<comment type="caution">
    <text evidence="1">The sequence shown here is derived from an EMBL/GenBank/DDBJ whole genome shotgun (WGS) entry which is preliminary data.</text>
</comment>
<name>A0A9E2KDW2_9FIRM</name>
<organism evidence="1 2">
    <name type="scientific">Candidatus Cellulosilyticum pullistercoris</name>
    <dbReference type="NCBI Taxonomy" id="2838521"/>
    <lineage>
        <taxon>Bacteria</taxon>
        <taxon>Bacillati</taxon>
        <taxon>Bacillota</taxon>
        <taxon>Clostridia</taxon>
        <taxon>Lachnospirales</taxon>
        <taxon>Cellulosilyticaceae</taxon>
        <taxon>Cellulosilyticum</taxon>
    </lineage>
</organism>
<sequence>IARKMYVPIKVGASRSYGGRQQWFSKEIKETKDMKSYYTHCNGCGVIALSDIFLYFAMTLADGKNTRAGEMLDTHGNIHKEKYMAFVEEIRDQYATIFGSSGTFIWQLAHAINCYCKDNGIQKKARFEVGLSPLDLLKKMEKMLENNQPVILMIGQSWPAALSKLRKIGIPFFKQKKCINIGKSALKSAYAEYKMIEKDVYGHFVVVTGILIDEHPKWASQNIMLRISSWGEEYYISYAHYCQFIKNNSKPWLNGIISIE</sequence>
<gene>
    <name evidence="1" type="ORF">H9872_09735</name>
</gene>
<reference evidence="1" key="1">
    <citation type="journal article" date="2021" name="PeerJ">
        <title>Extensive microbial diversity within the chicken gut microbiome revealed by metagenomics and culture.</title>
        <authorList>
            <person name="Gilroy R."/>
            <person name="Ravi A."/>
            <person name="Getino M."/>
            <person name="Pursley I."/>
            <person name="Horton D.L."/>
            <person name="Alikhan N.F."/>
            <person name="Baker D."/>
            <person name="Gharbi K."/>
            <person name="Hall N."/>
            <person name="Watson M."/>
            <person name="Adriaenssens E.M."/>
            <person name="Foster-Nyarko E."/>
            <person name="Jarju S."/>
            <person name="Secka A."/>
            <person name="Antonio M."/>
            <person name="Oren A."/>
            <person name="Chaudhuri R.R."/>
            <person name="La Ragione R."/>
            <person name="Hildebrand F."/>
            <person name="Pallen M.J."/>
        </authorList>
    </citation>
    <scope>NUCLEOTIDE SEQUENCE</scope>
    <source>
        <strain evidence="1">B5-657</strain>
    </source>
</reference>
<dbReference type="AlphaFoldDB" id="A0A9E2KDW2"/>
<evidence type="ECO:0000313" key="1">
    <source>
        <dbReference type="EMBL" id="MBU3805020.1"/>
    </source>
</evidence>
<feature type="non-terminal residue" evidence="1">
    <location>
        <position position="1"/>
    </location>
</feature>
<accession>A0A9E2KDW2</accession>
<dbReference type="Proteomes" id="UP000824229">
    <property type="component" value="Unassembled WGS sequence"/>
</dbReference>
<dbReference type="EMBL" id="JAHLFQ010000228">
    <property type="protein sequence ID" value="MBU3805020.1"/>
    <property type="molecule type" value="Genomic_DNA"/>
</dbReference>
<protein>
    <submittedName>
        <fullName evidence="1">Uncharacterized protein</fullName>
    </submittedName>
</protein>
<proteinExistence type="predicted"/>
<evidence type="ECO:0000313" key="2">
    <source>
        <dbReference type="Proteomes" id="UP000824229"/>
    </source>
</evidence>
<reference evidence="1" key="2">
    <citation type="submission" date="2021-04" db="EMBL/GenBank/DDBJ databases">
        <authorList>
            <person name="Gilroy R."/>
        </authorList>
    </citation>
    <scope>NUCLEOTIDE SEQUENCE</scope>
    <source>
        <strain evidence="1">B5-657</strain>
    </source>
</reference>